<gene>
    <name evidence="1" type="ORF">GGI25_003639</name>
</gene>
<protein>
    <submittedName>
        <fullName evidence="1">Uncharacterized protein</fullName>
    </submittedName>
</protein>
<dbReference type="AlphaFoldDB" id="A0A9W8G877"/>
<dbReference type="InterPro" id="IPR009003">
    <property type="entry name" value="Peptidase_S1_PA"/>
</dbReference>
<proteinExistence type="predicted"/>
<organism evidence="1 2">
    <name type="scientific">Coemansia spiralis</name>
    <dbReference type="NCBI Taxonomy" id="417178"/>
    <lineage>
        <taxon>Eukaryota</taxon>
        <taxon>Fungi</taxon>
        <taxon>Fungi incertae sedis</taxon>
        <taxon>Zoopagomycota</taxon>
        <taxon>Kickxellomycotina</taxon>
        <taxon>Kickxellomycetes</taxon>
        <taxon>Kickxellales</taxon>
        <taxon>Kickxellaceae</taxon>
        <taxon>Coemansia</taxon>
    </lineage>
</organism>
<evidence type="ECO:0000313" key="1">
    <source>
        <dbReference type="EMBL" id="KAJ2676252.1"/>
    </source>
</evidence>
<dbReference type="OrthoDB" id="5582852at2759"/>
<dbReference type="Proteomes" id="UP001151518">
    <property type="component" value="Unassembled WGS sequence"/>
</dbReference>
<dbReference type="SUPFAM" id="SSF50494">
    <property type="entry name" value="Trypsin-like serine proteases"/>
    <property type="match status" value="1"/>
</dbReference>
<comment type="caution">
    <text evidence="1">The sequence shown here is derived from an EMBL/GenBank/DDBJ whole genome shotgun (WGS) entry which is preliminary data.</text>
</comment>
<reference evidence="1" key="1">
    <citation type="submission" date="2022-07" db="EMBL/GenBank/DDBJ databases">
        <title>Phylogenomic reconstructions and comparative analyses of Kickxellomycotina fungi.</title>
        <authorList>
            <person name="Reynolds N.K."/>
            <person name="Stajich J.E."/>
            <person name="Barry K."/>
            <person name="Grigoriev I.V."/>
            <person name="Crous P."/>
            <person name="Smith M.E."/>
        </authorList>
    </citation>
    <scope>NUCLEOTIDE SEQUENCE</scope>
    <source>
        <strain evidence="1">NRRL 3115</strain>
    </source>
</reference>
<name>A0A9W8G877_9FUNG</name>
<dbReference type="EMBL" id="JANBTW010000041">
    <property type="protein sequence ID" value="KAJ2676252.1"/>
    <property type="molecule type" value="Genomic_DNA"/>
</dbReference>
<evidence type="ECO:0000313" key="2">
    <source>
        <dbReference type="Proteomes" id="UP001151518"/>
    </source>
</evidence>
<sequence length="104" mass="11228">MSNTKGGLLIKNGKQISCELGVIDSTAAFVAAGCIDFSGNNIDWSKNYEVYLDAGIDNNPISYKVYSIVVHPSYNSSTNANPVAILQFNKGDIPSWTNPIAIDR</sequence>
<dbReference type="Gene3D" id="2.40.10.10">
    <property type="entry name" value="Trypsin-like serine proteases"/>
    <property type="match status" value="1"/>
</dbReference>
<accession>A0A9W8G877</accession>
<dbReference type="InterPro" id="IPR043504">
    <property type="entry name" value="Peptidase_S1_PA_chymotrypsin"/>
</dbReference>